<dbReference type="EMBL" id="ML739040">
    <property type="protein sequence ID" value="KAE8356316.1"/>
    <property type="molecule type" value="Genomic_DNA"/>
</dbReference>
<proteinExistence type="predicted"/>
<evidence type="ECO:0000313" key="2">
    <source>
        <dbReference type="Proteomes" id="UP000327118"/>
    </source>
</evidence>
<dbReference type="AlphaFoldDB" id="A0A5N6ZHB7"/>
<gene>
    <name evidence="1" type="ORF">BDV28DRAFT_117274</name>
</gene>
<dbReference type="OrthoDB" id="4396798at2759"/>
<organism evidence="1 2">
    <name type="scientific">Aspergillus coremiiformis</name>
    <dbReference type="NCBI Taxonomy" id="138285"/>
    <lineage>
        <taxon>Eukaryota</taxon>
        <taxon>Fungi</taxon>
        <taxon>Dikarya</taxon>
        <taxon>Ascomycota</taxon>
        <taxon>Pezizomycotina</taxon>
        <taxon>Eurotiomycetes</taxon>
        <taxon>Eurotiomycetidae</taxon>
        <taxon>Eurotiales</taxon>
        <taxon>Aspergillaceae</taxon>
        <taxon>Aspergillus</taxon>
        <taxon>Aspergillus subgen. Circumdati</taxon>
    </lineage>
</organism>
<accession>A0A5N6ZHB7</accession>
<evidence type="ECO:0008006" key="3">
    <source>
        <dbReference type="Google" id="ProtNLM"/>
    </source>
</evidence>
<protein>
    <recommendedName>
        <fullName evidence="3">TIR domain-containing protein</fullName>
    </recommendedName>
</protein>
<name>A0A5N6ZHB7_9EURO</name>
<reference evidence="2" key="1">
    <citation type="submission" date="2019-04" db="EMBL/GenBank/DDBJ databases">
        <title>Friends and foes A comparative genomics studyof 23 Aspergillus species from section Flavi.</title>
        <authorList>
            <consortium name="DOE Joint Genome Institute"/>
            <person name="Kjaerbolling I."/>
            <person name="Vesth T."/>
            <person name="Frisvad J.C."/>
            <person name="Nybo J.L."/>
            <person name="Theobald S."/>
            <person name="Kildgaard S."/>
            <person name="Isbrandt T."/>
            <person name="Kuo A."/>
            <person name="Sato A."/>
            <person name="Lyhne E.K."/>
            <person name="Kogle M.E."/>
            <person name="Wiebenga A."/>
            <person name="Kun R.S."/>
            <person name="Lubbers R.J."/>
            <person name="Makela M.R."/>
            <person name="Barry K."/>
            <person name="Chovatia M."/>
            <person name="Clum A."/>
            <person name="Daum C."/>
            <person name="Haridas S."/>
            <person name="He G."/>
            <person name="LaButti K."/>
            <person name="Lipzen A."/>
            <person name="Mondo S."/>
            <person name="Riley R."/>
            <person name="Salamov A."/>
            <person name="Simmons B.A."/>
            <person name="Magnuson J.K."/>
            <person name="Henrissat B."/>
            <person name="Mortensen U.H."/>
            <person name="Larsen T.O."/>
            <person name="Devries R.P."/>
            <person name="Grigoriev I.V."/>
            <person name="Machida M."/>
            <person name="Baker S.E."/>
            <person name="Andersen M.R."/>
        </authorList>
    </citation>
    <scope>NUCLEOTIDE SEQUENCE [LARGE SCALE GENOMIC DNA]</scope>
    <source>
        <strain evidence="2">CBS 553.77</strain>
    </source>
</reference>
<evidence type="ECO:0000313" key="1">
    <source>
        <dbReference type="EMBL" id="KAE8356316.1"/>
    </source>
</evidence>
<sequence>MIDCGACPSDVYDYIIFYRWLSPDGMYERGRVMARLVTEMMKTKSRRVWLDQLEMQRTMPPDEVIGRIADTFLWVSQVIILAAPGDWHRFADPNDIHRWEWELSLRSDKKIWLLQYGLPDGMEPLSEREIVTNLQDYYPHLAELASKKRIQARVLTMDNIDGTLREIAEGQ</sequence>
<keyword evidence="2" id="KW-1185">Reference proteome</keyword>
<dbReference type="Proteomes" id="UP000327118">
    <property type="component" value="Unassembled WGS sequence"/>
</dbReference>